<dbReference type="EMBL" id="JBBNAF010000011">
    <property type="protein sequence ID" value="KAK9099355.1"/>
    <property type="molecule type" value="Genomic_DNA"/>
</dbReference>
<keyword evidence="2" id="KW-1185">Reference proteome</keyword>
<organism evidence="1 2">
    <name type="scientific">Stephania yunnanensis</name>
    <dbReference type="NCBI Taxonomy" id="152371"/>
    <lineage>
        <taxon>Eukaryota</taxon>
        <taxon>Viridiplantae</taxon>
        <taxon>Streptophyta</taxon>
        <taxon>Embryophyta</taxon>
        <taxon>Tracheophyta</taxon>
        <taxon>Spermatophyta</taxon>
        <taxon>Magnoliopsida</taxon>
        <taxon>Ranunculales</taxon>
        <taxon>Menispermaceae</taxon>
        <taxon>Menispermoideae</taxon>
        <taxon>Cissampelideae</taxon>
        <taxon>Stephania</taxon>
    </lineage>
</organism>
<dbReference type="AlphaFoldDB" id="A0AAP0ETI1"/>
<sequence>MPPIHERHVAVSCKPASAATAAPRLCSGHVPQPAEKLLHVPRSTRVTSLFAFSCFTRTYTPVLLQLVADMWPRQHLPPDARTAPWPNP</sequence>
<reference evidence="1 2" key="1">
    <citation type="submission" date="2024-01" db="EMBL/GenBank/DDBJ databases">
        <title>Genome assemblies of Stephania.</title>
        <authorList>
            <person name="Yang L."/>
        </authorList>
    </citation>
    <scope>NUCLEOTIDE SEQUENCE [LARGE SCALE GENOMIC DNA]</scope>
    <source>
        <strain evidence="1">YNDBR</strain>
        <tissue evidence="1">Leaf</tissue>
    </source>
</reference>
<name>A0AAP0ETI1_9MAGN</name>
<dbReference type="Proteomes" id="UP001420932">
    <property type="component" value="Unassembled WGS sequence"/>
</dbReference>
<accession>A0AAP0ETI1</accession>
<comment type="caution">
    <text evidence="1">The sequence shown here is derived from an EMBL/GenBank/DDBJ whole genome shotgun (WGS) entry which is preliminary data.</text>
</comment>
<evidence type="ECO:0000313" key="1">
    <source>
        <dbReference type="EMBL" id="KAK9099355.1"/>
    </source>
</evidence>
<gene>
    <name evidence="1" type="ORF">Syun_026400</name>
</gene>
<proteinExistence type="predicted"/>
<evidence type="ECO:0000313" key="2">
    <source>
        <dbReference type="Proteomes" id="UP001420932"/>
    </source>
</evidence>
<protein>
    <submittedName>
        <fullName evidence="1">Uncharacterized protein</fullName>
    </submittedName>
</protein>